<dbReference type="AlphaFoldDB" id="A0A226D762"/>
<evidence type="ECO:0000313" key="2">
    <source>
        <dbReference type="Proteomes" id="UP000198287"/>
    </source>
</evidence>
<evidence type="ECO:0000313" key="1">
    <source>
        <dbReference type="EMBL" id="OXA41049.1"/>
    </source>
</evidence>
<protein>
    <submittedName>
        <fullName evidence="1">Uncharacterized protein</fullName>
    </submittedName>
</protein>
<dbReference type="EMBL" id="LNIX01000031">
    <property type="protein sequence ID" value="OXA41049.1"/>
    <property type="molecule type" value="Genomic_DNA"/>
</dbReference>
<accession>A0A226D762</accession>
<keyword evidence="2" id="KW-1185">Reference proteome</keyword>
<proteinExistence type="predicted"/>
<dbReference type="Proteomes" id="UP000198287">
    <property type="component" value="Unassembled WGS sequence"/>
</dbReference>
<gene>
    <name evidence="1" type="ORF">Fcan01_24183</name>
</gene>
<sequence>MRKFPLLVYTNWLYLYYFAITLVTKCDTDLNIIKITGSSYQKTKYNTSYCNPIIPAGFVTELETSGECFNIYPQENCTGSFIRTNLRRGSYQEPKTYQWEWEILKKGDLQIGSVGPCFDRCDPRNWGGDQKLEVEVKFNDGVDIPELDLLSKWNLGNNSTKTLAISRCGAFCNKSVPHIHPEVGEMGSGKNVVTFYATKDYSGYYGQPTNVGLNCGCVTLEDDERKYVSIRTYGLCVVLYRYPGHLRVFAPARHIFSRGYY</sequence>
<name>A0A226D762_FOLCA</name>
<organism evidence="1 2">
    <name type="scientific">Folsomia candida</name>
    <name type="common">Springtail</name>
    <dbReference type="NCBI Taxonomy" id="158441"/>
    <lineage>
        <taxon>Eukaryota</taxon>
        <taxon>Metazoa</taxon>
        <taxon>Ecdysozoa</taxon>
        <taxon>Arthropoda</taxon>
        <taxon>Hexapoda</taxon>
        <taxon>Collembola</taxon>
        <taxon>Entomobryomorpha</taxon>
        <taxon>Isotomoidea</taxon>
        <taxon>Isotomidae</taxon>
        <taxon>Proisotominae</taxon>
        <taxon>Folsomia</taxon>
    </lineage>
</organism>
<reference evidence="1 2" key="1">
    <citation type="submission" date="2015-12" db="EMBL/GenBank/DDBJ databases">
        <title>The genome of Folsomia candida.</title>
        <authorList>
            <person name="Faddeeva A."/>
            <person name="Derks M.F."/>
            <person name="Anvar Y."/>
            <person name="Smit S."/>
            <person name="Van Straalen N."/>
            <person name="Roelofs D."/>
        </authorList>
    </citation>
    <scope>NUCLEOTIDE SEQUENCE [LARGE SCALE GENOMIC DNA]</scope>
    <source>
        <strain evidence="1 2">VU population</strain>
        <tissue evidence="1">Whole body</tissue>
    </source>
</reference>
<comment type="caution">
    <text evidence="1">The sequence shown here is derived from an EMBL/GenBank/DDBJ whole genome shotgun (WGS) entry which is preliminary data.</text>
</comment>